<feature type="region of interest" description="Disordered" evidence="5">
    <location>
        <begin position="82"/>
        <end position="110"/>
    </location>
</feature>
<feature type="compositionally biased region" description="Low complexity" evidence="5">
    <location>
        <begin position="122"/>
        <end position="134"/>
    </location>
</feature>
<dbReference type="PROSITE" id="PS50071">
    <property type="entry name" value="HOMEOBOX_2"/>
    <property type="match status" value="1"/>
</dbReference>
<evidence type="ECO:0000256" key="2">
    <source>
        <dbReference type="ARBA" id="ARBA00023155"/>
    </source>
</evidence>
<feature type="DNA-binding region" description="Homeobox" evidence="4">
    <location>
        <begin position="245"/>
        <end position="290"/>
    </location>
</feature>
<feature type="region of interest" description="Disordered" evidence="5">
    <location>
        <begin position="122"/>
        <end position="166"/>
    </location>
</feature>
<dbReference type="SUPFAM" id="SSF46689">
    <property type="entry name" value="Homeodomain-like"/>
    <property type="match status" value="1"/>
</dbReference>
<name>A0A0G4EJV3_VITBC</name>
<dbReference type="AlphaFoldDB" id="A0A0G4EJV3"/>
<organism evidence="7 8">
    <name type="scientific">Vitrella brassicaformis (strain CCMP3155)</name>
    <dbReference type="NCBI Taxonomy" id="1169540"/>
    <lineage>
        <taxon>Eukaryota</taxon>
        <taxon>Sar</taxon>
        <taxon>Alveolata</taxon>
        <taxon>Colpodellida</taxon>
        <taxon>Vitrellaceae</taxon>
        <taxon>Vitrella</taxon>
    </lineage>
</organism>
<dbReference type="CDD" id="cd00086">
    <property type="entry name" value="homeodomain"/>
    <property type="match status" value="1"/>
</dbReference>
<dbReference type="InParanoid" id="A0A0G4EJV3"/>
<keyword evidence="2 4" id="KW-0371">Homeobox</keyword>
<gene>
    <name evidence="7" type="ORF">Vbra_7653</name>
</gene>
<dbReference type="VEuPathDB" id="CryptoDB:Vbra_7653"/>
<dbReference type="PANTHER" id="PTHR11850">
    <property type="entry name" value="HOMEOBOX PROTEIN TRANSCRIPTION FACTORS"/>
    <property type="match status" value="1"/>
</dbReference>
<dbReference type="OrthoDB" id="10056939at2759"/>
<dbReference type="GO" id="GO:0005634">
    <property type="term" value="C:nucleus"/>
    <property type="evidence" value="ECO:0007669"/>
    <property type="project" value="UniProtKB-SubCell"/>
</dbReference>
<keyword evidence="8" id="KW-1185">Reference proteome</keyword>
<keyword evidence="3 4" id="KW-0539">Nucleus</keyword>
<accession>A0A0G4EJV3</accession>
<dbReference type="Pfam" id="PF05920">
    <property type="entry name" value="Homeobox_KN"/>
    <property type="match status" value="1"/>
</dbReference>
<dbReference type="InterPro" id="IPR050224">
    <property type="entry name" value="TALE_homeobox"/>
</dbReference>
<keyword evidence="1 4" id="KW-0238">DNA-binding</keyword>
<evidence type="ECO:0000256" key="1">
    <source>
        <dbReference type="ARBA" id="ARBA00023125"/>
    </source>
</evidence>
<feature type="region of interest" description="Disordered" evidence="5">
    <location>
        <begin position="179"/>
        <end position="198"/>
    </location>
</feature>
<dbReference type="GO" id="GO:0006355">
    <property type="term" value="P:regulation of DNA-templated transcription"/>
    <property type="evidence" value="ECO:0007669"/>
    <property type="project" value="InterPro"/>
</dbReference>
<dbReference type="Gene3D" id="1.10.10.60">
    <property type="entry name" value="Homeodomain-like"/>
    <property type="match status" value="1"/>
</dbReference>
<sequence>MEGEEGGSDFQSKFDSLVRSSPVEAAKAIVNIIERVRQQRQEQTGNDGAPDAAQYDDSLLGQVSASLAALCINGATNMSPPPPAVPIPNLGQEEQETAQQPPKPHHKVPLLPFLSLPSLSAAAGPSGSPFGSPLVATSSCPGGTGSKTERGSSTAREGVSSKLAQRRPIVTVQITKDHPVGSTDRIGSKASPAPPSSPYLPVSPFLSEGCASPLHPWKTNKRADTYVDEGNSRRLPRAATAVLRQWFDEHEEHPYPTDDEKQSLMKQTGLTKKQLQDWFVNIRKRTWTPSRTPEELLRSRGMVKCAHYKRVRAPKSPNTLTVPVPSCKPPPLSPSSTLSPSPSDRRPARRTATTPLTLEPPPPIMTLGGVSRSLSPRVSGGHGHGDEGFGGGGSDGSGDESDGSGSGEASDEQDIKRRRRGSSLRAPSVPPPYTRGDGQPSVRTATLDTKGVLPLIGRRVDGVARYASFPQDSYFVASQAAASLCGHRQEQDEGITHDIGSVEYDRVNSFDESVFPGALPFANSLSDPLDLTTDDAQDILPPPLCHPSLSAAPHGDLYGFDGDPLLQPGPLLGDLFDEAGMSGDMGNVGVKRERHTDVHGPAAATGGSKRLGSVASEGTSLYGMETDDALLGQLSPASGVQLGDPPELDEWLSVA</sequence>
<feature type="region of interest" description="Disordered" evidence="5">
    <location>
        <begin position="308"/>
        <end position="446"/>
    </location>
</feature>
<evidence type="ECO:0000313" key="8">
    <source>
        <dbReference type="Proteomes" id="UP000041254"/>
    </source>
</evidence>
<evidence type="ECO:0000256" key="5">
    <source>
        <dbReference type="SAM" id="MobiDB-lite"/>
    </source>
</evidence>
<dbReference type="Proteomes" id="UP000041254">
    <property type="component" value="Unassembled WGS sequence"/>
</dbReference>
<protein>
    <recommendedName>
        <fullName evidence="6">Homeobox domain-containing protein</fullName>
    </recommendedName>
</protein>
<dbReference type="EMBL" id="CDMY01000243">
    <property type="protein sequence ID" value="CEL96673.1"/>
    <property type="molecule type" value="Genomic_DNA"/>
</dbReference>
<comment type="subcellular location">
    <subcellularLocation>
        <location evidence="4">Nucleus</location>
    </subcellularLocation>
</comment>
<dbReference type="GO" id="GO:0003677">
    <property type="term" value="F:DNA binding"/>
    <property type="evidence" value="ECO:0007669"/>
    <property type="project" value="UniProtKB-UniRule"/>
</dbReference>
<dbReference type="InterPro" id="IPR008422">
    <property type="entry name" value="KN_HD"/>
</dbReference>
<dbReference type="InterPro" id="IPR001356">
    <property type="entry name" value="HD"/>
</dbReference>
<evidence type="ECO:0000256" key="3">
    <source>
        <dbReference type="ARBA" id="ARBA00023242"/>
    </source>
</evidence>
<dbReference type="SMART" id="SM00389">
    <property type="entry name" value="HOX"/>
    <property type="match status" value="1"/>
</dbReference>
<feature type="domain" description="Homeobox" evidence="6">
    <location>
        <begin position="243"/>
        <end position="289"/>
    </location>
</feature>
<dbReference type="STRING" id="1169540.A0A0G4EJV3"/>
<dbReference type="InterPro" id="IPR009057">
    <property type="entry name" value="Homeodomain-like_sf"/>
</dbReference>
<evidence type="ECO:0000313" key="7">
    <source>
        <dbReference type="EMBL" id="CEL96673.1"/>
    </source>
</evidence>
<proteinExistence type="predicted"/>
<evidence type="ECO:0000256" key="4">
    <source>
        <dbReference type="PROSITE-ProRule" id="PRU00108"/>
    </source>
</evidence>
<reference evidence="7 8" key="1">
    <citation type="submission" date="2014-11" db="EMBL/GenBank/DDBJ databases">
        <authorList>
            <person name="Zhu J."/>
            <person name="Qi W."/>
            <person name="Song R."/>
        </authorList>
    </citation>
    <scope>NUCLEOTIDE SEQUENCE [LARGE SCALE GENOMIC DNA]</scope>
</reference>
<evidence type="ECO:0000259" key="6">
    <source>
        <dbReference type="PROSITE" id="PS50071"/>
    </source>
</evidence>